<dbReference type="InterPro" id="IPR024224">
    <property type="entry name" value="DENND6"/>
</dbReference>
<evidence type="ECO:0000313" key="4">
    <source>
        <dbReference type="EMBL" id="KAJ3176280.1"/>
    </source>
</evidence>
<feature type="compositionally biased region" description="Low complexity" evidence="2">
    <location>
        <begin position="610"/>
        <end position="623"/>
    </location>
</feature>
<protein>
    <submittedName>
        <fullName evidence="4">Protein dennd6b</fullName>
    </submittedName>
</protein>
<accession>A0AAD5XLU2</accession>
<feature type="region of interest" description="Disordered" evidence="2">
    <location>
        <begin position="577"/>
        <end position="638"/>
    </location>
</feature>
<dbReference type="PROSITE" id="PS50211">
    <property type="entry name" value="DENN"/>
    <property type="match status" value="1"/>
</dbReference>
<evidence type="ECO:0000313" key="5">
    <source>
        <dbReference type="Proteomes" id="UP001212152"/>
    </source>
</evidence>
<dbReference type="PANTHER" id="PTHR13677">
    <property type="entry name" value="LD41638P"/>
    <property type="match status" value="1"/>
</dbReference>
<feature type="region of interest" description="Disordered" evidence="2">
    <location>
        <begin position="854"/>
        <end position="893"/>
    </location>
</feature>
<keyword evidence="5" id="KW-1185">Reference proteome</keyword>
<evidence type="ECO:0000256" key="2">
    <source>
        <dbReference type="SAM" id="MobiDB-lite"/>
    </source>
</evidence>
<name>A0AAD5XLU2_9FUNG</name>
<dbReference type="GO" id="GO:0055037">
    <property type="term" value="C:recycling endosome"/>
    <property type="evidence" value="ECO:0007669"/>
    <property type="project" value="TreeGrafter"/>
</dbReference>
<dbReference type="AlphaFoldDB" id="A0AAD5XLU2"/>
<feature type="compositionally biased region" description="Polar residues" evidence="2">
    <location>
        <begin position="123"/>
        <end position="138"/>
    </location>
</feature>
<sequence length="979" mass="105307">MSEPASPARPAMQRRRTMVRTDSAPCDLSDEASVASLSPPNAISAGPAWTPPQGPSPRPSLNGAHAARPSSVEERKSNIVARAGVPREESEDALHGELRSSDDAASNYSTASEGELPAASAAGKNSTVNAAPSTNTKYPTPLHLPPPLPSPQHTLLTNFRSPPSPAGALVSPNPMDHALLSLNLRMFWQWILCICVVAFDLDTGQALECVYPPIDFSEDERKNIAFSAFPDSNSTSHIGDSRFTFRMRSGHFTTELYRKQQPPPLADVNGASVASSPARGNVAGATGVDTLHPGAGLPVDTDGHTYGYVFFRQQRDTQLRRGYFQKSLVILSPHPWPGLFLDLIATLGPAYMDSLYEDRRAITMSSDLSYSTVSSVAKTLLETACFDIAAWPPPPSTLSSETTYIPIPISLPFLGTATQYSFPPNARFAQLMDGPPKGCLGATDPPAATNCTAGRFYELFDGSLELMWTAWELLLVGQSLLVVAETPQACSDIIWGLVELLKPIPFGGDFRPYFTIQDSDFKGIANRQRLPTTATILGVTNPVFTKVLEHWPNVLRAAKHVPAPALSEAPSANALGAASSRSRLSNPAPNINTFSPPSKSGLLSPFASMASRTSPPSNTTSNRPAPPHQKHHRAPAPDGVRIETITCKHKPFLHKDRALIKEVVEAAIRGKPTHILNNMLRRHFMDLTERFIQPLNKHFQTLVVGNSQSMTLSNIRARPEIRPFRQESFLELVDGLTAGKQSFLPVATKRPLKDLYRAFLLSPNFAAWLQHRTEDVFRDWRRRYIAVLCTHDVDAWARERLGDVARSPSKRTPIRRGSGAGDIECVDLILRVRDEVVKYAPYFAAAAAAASSSATAGSQASSSTSSSVPTSVPTTPAVSTPTPRPPPPVARPSITSRLSTAYLDLSTGAADAGWASTLCAAAPAPSSPGPVSVMGGVVPTAAQYAQLKMQLQRLVAVLPDDLRGSVLGMGRGARGGVGK</sequence>
<feature type="compositionally biased region" description="Low complexity" evidence="2">
    <location>
        <begin position="577"/>
        <end position="586"/>
    </location>
</feature>
<proteinExistence type="inferred from homology"/>
<comment type="caution">
    <text evidence="4">The sequence shown here is derived from an EMBL/GenBank/DDBJ whole genome shotgun (WGS) entry which is preliminary data.</text>
</comment>
<evidence type="ECO:0000256" key="1">
    <source>
        <dbReference type="ARBA" id="ARBA00007159"/>
    </source>
</evidence>
<dbReference type="GO" id="GO:0005085">
    <property type="term" value="F:guanyl-nucleotide exchange factor activity"/>
    <property type="evidence" value="ECO:0007669"/>
    <property type="project" value="InterPro"/>
</dbReference>
<feature type="region of interest" description="Disordered" evidence="2">
    <location>
        <begin position="1"/>
        <end position="156"/>
    </location>
</feature>
<feature type="compositionally biased region" description="Polar residues" evidence="2">
    <location>
        <begin position="587"/>
        <end position="598"/>
    </location>
</feature>
<dbReference type="Proteomes" id="UP001212152">
    <property type="component" value="Unassembled WGS sequence"/>
</dbReference>
<feature type="compositionally biased region" description="Pro residues" evidence="2">
    <location>
        <begin position="49"/>
        <end position="58"/>
    </location>
</feature>
<dbReference type="PANTHER" id="PTHR13677:SF0">
    <property type="entry name" value="LD41638P"/>
    <property type="match status" value="1"/>
</dbReference>
<feature type="compositionally biased region" description="Polar residues" evidence="2">
    <location>
        <begin position="103"/>
        <end position="112"/>
    </location>
</feature>
<feature type="domain" description="UDENN" evidence="3">
    <location>
        <begin position="192"/>
        <end position="779"/>
    </location>
</feature>
<feature type="compositionally biased region" description="Basic and acidic residues" evidence="2">
    <location>
        <begin position="85"/>
        <end position="102"/>
    </location>
</feature>
<evidence type="ECO:0000259" key="3">
    <source>
        <dbReference type="PROSITE" id="PS50211"/>
    </source>
</evidence>
<comment type="similarity">
    <text evidence="1">Belongs to the DENND6 family.</text>
</comment>
<dbReference type="EMBL" id="JADGJQ010000042">
    <property type="protein sequence ID" value="KAJ3176280.1"/>
    <property type="molecule type" value="Genomic_DNA"/>
</dbReference>
<organism evidence="4 5">
    <name type="scientific">Geranomyces variabilis</name>
    <dbReference type="NCBI Taxonomy" id="109894"/>
    <lineage>
        <taxon>Eukaryota</taxon>
        <taxon>Fungi</taxon>
        <taxon>Fungi incertae sedis</taxon>
        <taxon>Chytridiomycota</taxon>
        <taxon>Chytridiomycota incertae sedis</taxon>
        <taxon>Chytridiomycetes</taxon>
        <taxon>Spizellomycetales</taxon>
        <taxon>Powellomycetaceae</taxon>
        <taxon>Geranomyces</taxon>
    </lineage>
</organism>
<reference evidence="4" key="1">
    <citation type="submission" date="2020-05" db="EMBL/GenBank/DDBJ databases">
        <title>Phylogenomic resolution of chytrid fungi.</title>
        <authorList>
            <person name="Stajich J.E."/>
            <person name="Amses K."/>
            <person name="Simmons R."/>
            <person name="Seto K."/>
            <person name="Myers J."/>
            <person name="Bonds A."/>
            <person name="Quandt C.A."/>
            <person name="Barry K."/>
            <person name="Liu P."/>
            <person name="Grigoriev I."/>
            <person name="Longcore J.E."/>
            <person name="James T.Y."/>
        </authorList>
    </citation>
    <scope>NUCLEOTIDE SEQUENCE</scope>
    <source>
        <strain evidence="4">JEL0379</strain>
    </source>
</reference>
<gene>
    <name evidence="4" type="primary">DENND6B</name>
    <name evidence="4" type="ORF">HDU87_005322</name>
</gene>
<feature type="compositionally biased region" description="Low complexity" evidence="2">
    <location>
        <begin position="854"/>
        <end position="881"/>
    </location>
</feature>
<dbReference type="InterPro" id="IPR037516">
    <property type="entry name" value="Tripartite_DENN"/>
</dbReference>